<reference evidence="3" key="1">
    <citation type="submission" date="2023-07" db="EMBL/GenBank/DDBJ databases">
        <authorList>
            <consortium name="AG Swart"/>
            <person name="Singh M."/>
            <person name="Singh A."/>
            <person name="Seah K."/>
            <person name="Emmerich C."/>
        </authorList>
    </citation>
    <scope>NUCLEOTIDE SEQUENCE</scope>
    <source>
        <strain evidence="3">DP1</strain>
    </source>
</reference>
<sequence>MARKYFTTITVLLCCLLLWQSTFCQDESTDDTPEAYENCDLFLENGICLYDGDTVLTPPPTIDHLMLFLTFDQRQNIDQSGRGNHARGPTTRGPGYFLSQGYSGHFQGEQNINVPTSSDINSAFEGEYSMSFWIFINSFGTLTTEQCNIIEKGNQHTSDFSFTIEMSSREILITVVTSAGEQTLTSNARLLSHRWTHISFFKTRRLLVLYVNGNLDAVLQIQAGAEISDGDLYLGRMPWQDYIGSGCTLNFYLDEFKFWDTVIEESYIEAESGLAVGAGIDPHSIQLGCVNCGINRASQSCTDEYHLCTTIELYSFAFSAAKSMGWARSGQRIWSDRAEEEDSSDLGLALCCRNY</sequence>
<dbReference type="SUPFAM" id="SSF49899">
    <property type="entry name" value="Concanavalin A-like lectins/glucanases"/>
    <property type="match status" value="1"/>
</dbReference>
<dbReference type="Pfam" id="PF26058">
    <property type="entry name" value="DUF8019"/>
    <property type="match status" value="1"/>
</dbReference>
<protein>
    <recommendedName>
        <fullName evidence="2">DUF8019 domain-containing protein</fullName>
    </recommendedName>
</protein>
<name>A0AAD2CXH1_EUPCR</name>
<dbReference type="PANTHER" id="PTHR42535:SF2">
    <property type="entry name" value="CHROMOSOME UNDETERMINED SCAFFOLD_146, WHOLE GENOME SHOTGUN SEQUENCE"/>
    <property type="match status" value="1"/>
</dbReference>
<feature type="signal peptide" evidence="1">
    <location>
        <begin position="1"/>
        <end position="24"/>
    </location>
</feature>
<gene>
    <name evidence="3" type="ORF">ECRASSUSDP1_LOCUS15230</name>
</gene>
<evidence type="ECO:0000256" key="1">
    <source>
        <dbReference type="SAM" id="SignalP"/>
    </source>
</evidence>
<dbReference type="Proteomes" id="UP001295684">
    <property type="component" value="Unassembled WGS sequence"/>
</dbReference>
<feature type="chain" id="PRO_5042228592" description="DUF8019 domain-containing protein" evidence="1">
    <location>
        <begin position="25"/>
        <end position="355"/>
    </location>
</feature>
<evidence type="ECO:0000259" key="2">
    <source>
        <dbReference type="Pfam" id="PF26058"/>
    </source>
</evidence>
<evidence type="ECO:0000313" key="3">
    <source>
        <dbReference type="EMBL" id="CAI2373881.1"/>
    </source>
</evidence>
<dbReference type="PANTHER" id="PTHR42535">
    <property type="entry name" value="OOKINETE PROTEIN, PUTATIVE-RELATED"/>
    <property type="match status" value="1"/>
</dbReference>
<evidence type="ECO:0000313" key="4">
    <source>
        <dbReference type="Proteomes" id="UP001295684"/>
    </source>
</evidence>
<dbReference type="Pfam" id="PF13385">
    <property type="entry name" value="Laminin_G_3"/>
    <property type="match status" value="1"/>
</dbReference>
<accession>A0AAD2CXH1</accession>
<dbReference type="EMBL" id="CAMPGE010015248">
    <property type="protein sequence ID" value="CAI2373881.1"/>
    <property type="molecule type" value="Genomic_DNA"/>
</dbReference>
<proteinExistence type="predicted"/>
<organism evidence="3 4">
    <name type="scientific">Euplotes crassus</name>
    <dbReference type="NCBI Taxonomy" id="5936"/>
    <lineage>
        <taxon>Eukaryota</taxon>
        <taxon>Sar</taxon>
        <taxon>Alveolata</taxon>
        <taxon>Ciliophora</taxon>
        <taxon>Intramacronucleata</taxon>
        <taxon>Spirotrichea</taxon>
        <taxon>Hypotrichia</taxon>
        <taxon>Euplotida</taxon>
        <taxon>Euplotidae</taxon>
        <taxon>Moneuplotes</taxon>
    </lineage>
</organism>
<dbReference type="InterPro" id="IPR013320">
    <property type="entry name" value="ConA-like_dom_sf"/>
</dbReference>
<dbReference type="AlphaFoldDB" id="A0AAD2CXH1"/>
<dbReference type="Gene3D" id="2.60.120.200">
    <property type="match status" value="1"/>
</dbReference>
<feature type="domain" description="DUF8019" evidence="2">
    <location>
        <begin position="283"/>
        <end position="355"/>
    </location>
</feature>
<dbReference type="InterPro" id="IPR058332">
    <property type="entry name" value="DUF8019"/>
</dbReference>
<keyword evidence="1" id="KW-0732">Signal</keyword>
<comment type="caution">
    <text evidence="3">The sequence shown here is derived from an EMBL/GenBank/DDBJ whole genome shotgun (WGS) entry which is preliminary data.</text>
</comment>
<keyword evidence="4" id="KW-1185">Reference proteome</keyword>